<dbReference type="InterPro" id="IPR008998">
    <property type="entry name" value="Agglutinin"/>
</dbReference>
<dbReference type="EMBL" id="SMOL01000495">
    <property type="protein sequence ID" value="KAB2609996.1"/>
    <property type="molecule type" value="Genomic_DNA"/>
</dbReference>
<name>A0A5N5G3L6_9ROSA</name>
<dbReference type="Gene3D" id="2.80.10.50">
    <property type="match status" value="2"/>
</dbReference>
<dbReference type="SMART" id="SM00791">
    <property type="entry name" value="Agglutinin"/>
    <property type="match status" value="2"/>
</dbReference>
<evidence type="ECO:0000313" key="3">
    <source>
        <dbReference type="Proteomes" id="UP000327157"/>
    </source>
</evidence>
<dbReference type="OrthoDB" id="4948898at2759"/>
<keyword evidence="3" id="KW-1185">Reference proteome</keyword>
<feature type="domain" description="Agglutinin" evidence="1">
    <location>
        <begin position="3"/>
        <end position="163"/>
    </location>
</feature>
<dbReference type="Gene3D" id="2.170.15.10">
    <property type="entry name" value="Proaerolysin, chain A, domain 3"/>
    <property type="match status" value="1"/>
</dbReference>
<dbReference type="PANTHER" id="PTHR39244">
    <property type="entry name" value="NATTERIN-4"/>
    <property type="match status" value="1"/>
</dbReference>
<dbReference type="InterPro" id="IPR036242">
    <property type="entry name" value="Agglutinin_dom_sf"/>
</dbReference>
<organism evidence="2 3">
    <name type="scientific">Pyrus ussuriensis x Pyrus communis</name>
    <dbReference type="NCBI Taxonomy" id="2448454"/>
    <lineage>
        <taxon>Eukaryota</taxon>
        <taxon>Viridiplantae</taxon>
        <taxon>Streptophyta</taxon>
        <taxon>Embryophyta</taxon>
        <taxon>Tracheophyta</taxon>
        <taxon>Spermatophyta</taxon>
        <taxon>Magnoliopsida</taxon>
        <taxon>eudicotyledons</taxon>
        <taxon>Gunneridae</taxon>
        <taxon>Pentapetalae</taxon>
        <taxon>rosids</taxon>
        <taxon>fabids</taxon>
        <taxon>Rosales</taxon>
        <taxon>Rosaceae</taxon>
        <taxon>Amygdaloideae</taxon>
        <taxon>Maleae</taxon>
        <taxon>Pyrus</taxon>
    </lineage>
</organism>
<accession>A0A5N5G3L6</accession>
<sequence length="495" mass="55487">MASQLPSTLALKSNSNNKYLRYIHEGDFHGFLQFSGDDVVSPYTKLHVEPTSNGGNNGGLGLVNIRFAYNNKYLRRQDKDHWWIVAGADEPVEDKSLWSCTLWEPQVVGVDSNNSNKVLLRLRHVQLGHYARPLSANAFHSCLFASQNNPDTQTYEDVFSVTDWESLVIFPKLVAFKGDNDQYLTPKSIDGHPHLQFSASGLIDTSVGHEVFTAGDGSVRIKSTHTQNFWRRSSTKDWIWTDTNDATNKDSDMLFWPVKLEAADHNNTDNINVVALRNLGNNNYSKRFTTGSKISCLCANVPTITVEAHLAVEEPVLSRKISDIGFRLTDARIYDKSEIVVATGIAENRTKEPTYAIIPLVYMDTRASTWNSIVDHVSFTSLIPTTITSATLFIVDEKDNVKVVGDQFTGVYEWGKARTSQTTIVTEFPVVVKPMTRVKVSLIATKGSCDVPFFYSQKDTLISTEKKIVTYSKEGGVYTGVCFYNLKHKEEEEPL</sequence>
<feature type="domain" description="Agglutinin" evidence="1">
    <location>
        <begin position="168"/>
        <end position="314"/>
    </location>
</feature>
<gene>
    <name evidence="2" type="ORF">D8674_040816</name>
</gene>
<evidence type="ECO:0000313" key="2">
    <source>
        <dbReference type="EMBL" id="KAB2609996.1"/>
    </source>
</evidence>
<dbReference type="InterPro" id="IPR053237">
    <property type="entry name" value="Natterin_C"/>
</dbReference>
<dbReference type="SUPFAM" id="SSF50382">
    <property type="entry name" value="Agglutinin"/>
    <property type="match status" value="2"/>
</dbReference>
<dbReference type="Proteomes" id="UP000327157">
    <property type="component" value="Unassembled WGS sequence"/>
</dbReference>
<dbReference type="PANTHER" id="PTHR39244:SF5">
    <property type="entry name" value="NATTERIN-3-LIKE"/>
    <property type="match status" value="1"/>
</dbReference>
<comment type="caution">
    <text evidence="2">The sequence shown here is derived from an EMBL/GenBank/DDBJ whole genome shotgun (WGS) entry which is preliminary data.</text>
</comment>
<dbReference type="SUPFAM" id="SSF56973">
    <property type="entry name" value="Aerolisin/ETX pore-forming domain"/>
    <property type="match status" value="1"/>
</dbReference>
<reference evidence="2 3" key="1">
    <citation type="submission" date="2019-09" db="EMBL/GenBank/DDBJ databases">
        <authorList>
            <person name="Ou C."/>
        </authorList>
    </citation>
    <scope>NUCLEOTIDE SEQUENCE [LARGE SCALE GENOMIC DNA]</scope>
    <source>
        <strain evidence="2">S2</strain>
        <tissue evidence="2">Leaf</tissue>
    </source>
</reference>
<protein>
    <recommendedName>
        <fullName evidence="1">Agglutinin domain-containing protein</fullName>
    </recommendedName>
</protein>
<reference evidence="2 3" key="2">
    <citation type="submission" date="2019-11" db="EMBL/GenBank/DDBJ databases">
        <title>A de novo genome assembly of a pear dwarfing rootstock.</title>
        <authorList>
            <person name="Wang F."/>
            <person name="Wang J."/>
            <person name="Li S."/>
            <person name="Zhang Y."/>
            <person name="Fang M."/>
            <person name="Ma L."/>
            <person name="Zhao Y."/>
            <person name="Jiang S."/>
        </authorList>
    </citation>
    <scope>NUCLEOTIDE SEQUENCE [LARGE SCALE GENOMIC DNA]</scope>
    <source>
        <strain evidence="2">S2</strain>
        <tissue evidence="2">Leaf</tissue>
    </source>
</reference>
<dbReference type="Pfam" id="PF07468">
    <property type="entry name" value="Agglutinin"/>
    <property type="match status" value="2"/>
</dbReference>
<dbReference type="AlphaFoldDB" id="A0A5N5G3L6"/>
<dbReference type="CDD" id="cd20216">
    <property type="entry name" value="PFM_HFR-2-like"/>
    <property type="match status" value="1"/>
</dbReference>
<proteinExistence type="predicted"/>
<evidence type="ECO:0000259" key="1">
    <source>
        <dbReference type="SMART" id="SM00791"/>
    </source>
</evidence>